<feature type="compositionally biased region" description="Polar residues" evidence="1">
    <location>
        <begin position="15"/>
        <end position="36"/>
    </location>
</feature>
<feature type="region of interest" description="Disordered" evidence="1">
    <location>
        <begin position="736"/>
        <end position="861"/>
    </location>
</feature>
<evidence type="ECO:0000313" key="3">
    <source>
        <dbReference type="Proteomes" id="UP001274830"/>
    </source>
</evidence>
<dbReference type="InterPro" id="IPR009072">
    <property type="entry name" value="Histone-fold"/>
</dbReference>
<feature type="compositionally biased region" description="Polar residues" evidence="1">
    <location>
        <begin position="1327"/>
        <end position="1339"/>
    </location>
</feature>
<feature type="region of interest" description="Disordered" evidence="1">
    <location>
        <begin position="613"/>
        <end position="653"/>
    </location>
</feature>
<feature type="region of interest" description="Disordered" evidence="1">
    <location>
        <begin position="948"/>
        <end position="1043"/>
    </location>
</feature>
<feature type="compositionally biased region" description="Low complexity" evidence="1">
    <location>
        <begin position="1241"/>
        <end position="1254"/>
    </location>
</feature>
<feature type="compositionally biased region" description="Basic and acidic residues" evidence="1">
    <location>
        <begin position="580"/>
        <end position="590"/>
    </location>
</feature>
<accession>A0AAE1C5H9</accession>
<dbReference type="EMBL" id="JAUTXT010000003">
    <property type="protein sequence ID" value="KAK3678868.1"/>
    <property type="molecule type" value="Genomic_DNA"/>
</dbReference>
<keyword evidence="3" id="KW-1185">Reference proteome</keyword>
<proteinExistence type="predicted"/>
<feature type="compositionally biased region" description="Polar residues" evidence="1">
    <location>
        <begin position="617"/>
        <end position="633"/>
    </location>
</feature>
<feature type="compositionally biased region" description="Basic and acidic residues" evidence="1">
    <location>
        <begin position="1443"/>
        <end position="1456"/>
    </location>
</feature>
<feature type="region of interest" description="Disordered" evidence="1">
    <location>
        <begin position="674"/>
        <end position="714"/>
    </location>
</feature>
<feature type="compositionally biased region" description="Basic and acidic residues" evidence="1">
    <location>
        <begin position="526"/>
        <end position="547"/>
    </location>
</feature>
<sequence length="1480" mass="161229">MAQQQHQQDPHLHSQPRSRYSYPSQQPYDHHATSSSLQYNYSRRSIGAAPSQLSLLTSFRHGENDHEVMVSPIMSRTTSVAGSDRFSVVSGLTANYFSANPQNVNPAPAYVAPFGAKQVVIEHRGATLPPSSDNEDDTANKDDLQFSEPALALINTFLDQLLFSFLSTARSTSLLALKPAVNDVLKSKLARDAIRSADEELHELLAGGDEDEENNGKQNTAEQRRKWDLELVWKRTRLRVMVYMRLGEMEDDDEERYVKEEELFHGNEKRFSQSTGLVSWAAAIFLTGVLEYIAEQTLQAAGNAAYTRVRRQTLSGRSMSPEEKQAPVIVEEHDVDKCALNPTLGRIWRTWRKLLRSNSTTLAHQRSAMGRLSSESFGRTPSVVEGVEESVDGEPTRPIMLEDVPEMDFPEHVLASNIPLPMSDRRRDVNEIEVPGLAHDPDTAHSKDSQASSAIRRNSFTLPKAYRMDGGLPTPNDSSPEDGISSDKPVLLRRRSNSVPTPVRTPLSMDLPGAFPIEEEPVAEAKAAHEGDIAKSTNVEDERDQQKADATAMTPLKRYSVGAKELFDKVIDGAPPEETDAQHEKSEHHGLIGGAVAAASAAAAGAAALVYSRKSGDQASPVNESRPQTATSEQRARDAAPSAASSRSTRDMSCAEFENNKSLMDMKSLLATGQVSARRRAETPPQLGRTSSDESRTSYNLNNGQNLPQQSPAKRQHINNSMQEDFVLPAGGLMQQQARGDWANPRPERLVLPGTPPKPSVDRGLVESPSVKRYSPNFSHNAVTESGLSGLPSQRSQARRISQPPLIEQDRAPRQPHKRRSIPGIALSSASATPISERNPHRQSWSAAIQAQRDSQMGGRPLSVPAVPSMPFVHKSVPMEPLQVQEHPVVQRMASLKRNQHKIESAAEQPERSLTSASIRGPEDFDMFVQGVETVKYTLTPETVRDLPVQTAPVELSSAPSVSRRRPTNPDNEEGERDVRTGRSSTVKQATAAIPADRYTDDERAARDRKRRSVSKPPPRNISAHRRSGLMAREPRVQTESTQDFADFIRSTGPSREQDVKPILNPAAMSTTSLHSLRSAHINGAGSRASSVASQDRTRSMTKATMQSENVPPVPIMPAVSSKPSKSTLQARAATSNGEPNSELIDFIRTGPSQDGEHRISRSVAPFRNTMDSDQLQPMGEQLNATSSRPQGLKLDTNVGPSGPAPKSAGAKSHRSGRHPGESNAAQTVHPAHSGQPQHLSSAATTPKSATAPAVEALPGSRKRMRNKDPYAIDMDDEDDDLLTALPKNKRQEESLMDFLNNNEPPTDNAPRPIVTGNNAQARTLLNKPRTGSINSLRNAANGGDGRTRSAQSNGGPRPGSQNGRPGSSATMSSIPRPKMEAKSPGDGSKDATRFGAFSKDSNTKELADFFKNSAPDGKQGPGANADDDGAPAPNINRQSKLNPKDAAKVQKKVEQDSLAGQGRKKGFFNKAKKSWLNMP</sequence>
<dbReference type="Gene3D" id="1.10.20.10">
    <property type="entry name" value="Histone, subunit A"/>
    <property type="match status" value="1"/>
</dbReference>
<name>A0AAE1C5H9_9PEZI</name>
<dbReference type="GO" id="GO:0046982">
    <property type="term" value="F:protein heterodimerization activity"/>
    <property type="evidence" value="ECO:0007669"/>
    <property type="project" value="InterPro"/>
</dbReference>
<feature type="region of interest" description="Disordered" evidence="1">
    <location>
        <begin position="569"/>
        <end position="592"/>
    </location>
</feature>
<feature type="compositionally biased region" description="Basic and acidic residues" evidence="1">
    <location>
        <begin position="1378"/>
        <end position="1393"/>
    </location>
</feature>
<gene>
    <name evidence="2" type="ORF">LTR78_001321</name>
</gene>
<feature type="compositionally biased region" description="Polar residues" evidence="1">
    <location>
        <begin position="776"/>
        <end position="800"/>
    </location>
</feature>
<feature type="region of interest" description="Disordered" evidence="1">
    <location>
        <begin position="1104"/>
        <end position="1279"/>
    </location>
</feature>
<reference evidence="2" key="1">
    <citation type="submission" date="2023-07" db="EMBL/GenBank/DDBJ databases">
        <title>Black Yeasts Isolated from many extreme environments.</title>
        <authorList>
            <person name="Coleine C."/>
            <person name="Stajich J.E."/>
            <person name="Selbmann L."/>
        </authorList>
    </citation>
    <scope>NUCLEOTIDE SEQUENCE</scope>
    <source>
        <strain evidence="2">CCFEE 5485</strain>
    </source>
</reference>
<feature type="region of interest" description="Disordered" evidence="1">
    <location>
        <begin position="1327"/>
        <end position="1480"/>
    </location>
</feature>
<feature type="region of interest" description="Disordered" evidence="1">
    <location>
        <begin position="366"/>
        <end position="393"/>
    </location>
</feature>
<feature type="compositionally biased region" description="Polar residues" evidence="1">
    <location>
        <begin position="1349"/>
        <end position="1374"/>
    </location>
</feature>
<feature type="region of interest" description="Disordered" evidence="1">
    <location>
        <begin position="435"/>
        <end position="512"/>
    </location>
</feature>
<feature type="compositionally biased region" description="Polar residues" evidence="1">
    <location>
        <begin position="1122"/>
        <end position="1140"/>
    </location>
</feature>
<feature type="region of interest" description="Disordered" evidence="1">
    <location>
        <begin position="524"/>
        <end position="554"/>
    </location>
</feature>
<comment type="caution">
    <text evidence="2">The sequence shown here is derived from an EMBL/GenBank/DDBJ whole genome shotgun (WGS) entry which is preliminary data.</text>
</comment>
<organism evidence="2 3">
    <name type="scientific">Recurvomyces mirabilis</name>
    <dbReference type="NCBI Taxonomy" id="574656"/>
    <lineage>
        <taxon>Eukaryota</taxon>
        <taxon>Fungi</taxon>
        <taxon>Dikarya</taxon>
        <taxon>Ascomycota</taxon>
        <taxon>Pezizomycotina</taxon>
        <taxon>Dothideomycetes</taxon>
        <taxon>Dothideomycetidae</taxon>
        <taxon>Mycosphaerellales</taxon>
        <taxon>Teratosphaeriaceae</taxon>
        <taxon>Recurvomyces</taxon>
    </lineage>
</organism>
<feature type="compositionally biased region" description="Polar residues" evidence="1">
    <location>
        <begin position="828"/>
        <end position="855"/>
    </location>
</feature>
<evidence type="ECO:0000256" key="1">
    <source>
        <dbReference type="SAM" id="MobiDB-lite"/>
    </source>
</evidence>
<feature type="compositionally biased region" description="Polar residues" evidence="1">
    <location>
        <begin position="449"/>
        <end position="461"/>
    </location>
</feature>
<protein>
    <submittedName>
        <fullName evidence="2">Uncharacterized protein</fullName>
    </submittedName>
</protein>
<evidence type="ECO:0000313" key="2">
    <source>
        <dbReference type="EMBL" id="KAK3678868.1"/>
    </source>
</evidence>
<feature type="compositionally biased region" description="Basic residues" evidence="1">
    <location>
        <begin position="1463"/>
        <end position="1474"/>
    </location>
</feature>
<feature type="region of interest" description="Disordered" evidence="1">
    <location>
        <begin position="1"/>
        <end position="36"/>
    </location>
</feature>
<feature type="compositionally biased region" description="Polar residues" evidence="1">
    <location>
        <begin position="697"/>
        <end position="714"/>
    </location>
</feature>
<dbReference type="Proteomes" id="UP001274830">
    <property type="component" value="Unassembled WGS sequence"/>
</dbReference>
<feature type="compositionally biased region" description="Basic and acidic residues" evidence="1">
    <location>
        <begin position="439"/>
        <end position="448"/>
    </location>
</feature>